<evidence type="ECO:0000256" key="12">
    <source>
        <dbReference type="ARBA" id="ARBA00048679"/>
    </source>
</evidence>
<dbReference type="OMA" id="SEVYMKW"/>
<keyword evidence="4" id="KW-0808">Transferase</keyword>
<keyword evidence="3" id="KW-0723">Serine/threonine-protein kinase</keyword>
<evidence type="ECO:0000256" key="11">
    <source>
        <dbReference type="ARBA" id="ARBA00047899"/>
    </source>
</evidence>
<evidence type="ECO:0000259" key="17">
    <source>
        <dbReference type="PROSITE" id="PS51190"/>
    </source>
</evidence>
<dbReference type="EMBL" id="VCGU01000009">
    <property type="protein sequence ID" value="TRY71179.1"/>
    <property type="molecule type" value="Genomic_DNA"/>
</dbReference>
<evidence type="ECO:0000256" key="3">
    <source>
        <dbReference type="ARBA" id="ARBA00022527"/>
    </source>
</evidence>
<evidence type="ECO:0000256" key="4">
    <source>
        <dbReference type="ARBA" id="ARBA00022679"/>
    </source>
</evidence>
<dbReference type="FunFam" id="3.30.1010.10:FF:000023">
    <property type="entry name" value="Serine/threonine-protein kinase ATM"/>
    <property type="match status" value="1"/>
</dbReference>
<evidence type="ECO:0000256" key="6">
    <source>
        <dbReference type="ARBA" id="ARBA00022763"/>
    </source>
</evidence>
<dbReference type="Gene3D" id="3.30.1010.10">
    <property type="entry name" value="Phosphatidylinositol 3-kinase Catalytic Subunit, Chain A, domain 4"/>
    <property type="match status" value="1"/>
</dbReference>
<dbReference type="GO" id="GO:0006281">
    <property type="term" value="P:DNA repair"/>
    <property type="evidence" value="ECO:0007669"/>
    <property type="project" value="InterPro"/>
</dbReference>
<keyword evidence="5" id="KW-0547">Nucleotide-binding</keyword>
<dbReference type="InterPro" id="IPR018936">
    <property type="entry name" value="PI3/4_kinase_CS"/>
</dbReference>
<sequence length="2965" mass="336969">MTASESAVRQWSELCDGLRSDKITTRKVHKSAEEIRTVFSTHRARMLSALRVVGTPGPAIQLWNSALQYLRLESAKVEADGKKKGSLASLSTQIGLVRGFVVEVLQRVIQHSPASLSPGSVFRTLTEILVGDWGHFLRDQFAEVAIKVLTYVLPQSDFHRRFLYPVWPRLLNGVFHLFVSTPQCLTLLSTCQFLHNVIFFAHQQTGLVVSCLRDNLDVLTRVLSESHLRQESMDTINAFFHALNLVSRILSLDCRPALCQMGETGVSPVLDMFESRTQKVIVEFLVLQMQLHHPKGADTQEKGALVHDDQEWRTGLYRIYANIIDTSIRNHIRRLNSRFERNYCLEEPLVQLAAMVCHQLFKAAQGDDPYPPAIHVTQITHLDTTQGAPGPKRRRVEGACLHGFLEFIRKCMSEKEAQKKSVAHLQILKAMLEQFSTSFRDDSSWQSIFQLVTESLKSCKLAEARTLLLACGLCLLEMRDTFRKNHALHLSQLWESALTCIATNQCTQASHDVAQIMIKRNMGKNLNNLYELYLRRVIRCNSQSIKTLTILLYHRDVPPSVDLERDCSPGLDLFLWLFDEDADSEESMRYSDWEVVCAKHPELVAHLIWSILLKSKFQAPSQNPKSLGVSLIPALETSLLTLAQREPIIVQRHESQKNYSRDGSKAHQKPNSVLSSDMVAVLTHIQDCFDRIFDLIPQSQGSIDTKNANGSFLKAIHLATVQAHILVCGCLNLAAPSSLLTRIEGRLSEMIKLCLKSLLTILKAKDDKAQKYLPELRGMTFCLSVICDVPAQVLSSWPDDLAQDVIETILPHISEWSQPKSKTDKKGSSFGEDDGEDEHEEEDGEARNTHESFKSSQIQVVTHAYILSIHLSWIMADAARFEQSVQKLLCSMVQYSEGSCSSSNKCHLILIMIQNLATKLTRRPTKMENIIKLVQNCARFALKSSKNKDVSAFDPGVTITLLNAMKSLIGPLAQDLDPNATQRFQMIVKILISVQHKSDFKMYPPAVEIGLVELLLEMAQKQSPLLKGSDLNKTSNQLEIVRFENDIDIPLSCCFFRFISHDLCQVRILSLHGLYHHFKRAGVDIVTKQKDLQLLKGAVDHFMNTHPQSKGTLSLYAPCVLAYGVVALAEEALDREVIVGLITLQILHKIPKSATKLAVKNLGVLKIGQDVTTRRYLTPMLTFIFNEYLKLFQTFKKFPTFLLDCDSVSSMVRDFEEQCVPVYFWRHPNEDQSDMVEELGKPLETLCVNNFPRIAAFMLPSAAPFGETIHSDRKARTKSRLILDKVTSVLGQVKFNDLLNKFIPEILSMVFKSVHDSTALKRKFGCDFVLCQPNPPYTSEDLALNLIPFFDEVANSQGKLFCFLLELLPDTLQRMVHEISVELKDDTVYVHSKIRALHGLHLFLSTIEKENAELLAQMPFVLWFVTDNIQLIVTKYAICKELLILSVAIAEKIIDLSAYFQDPQGQVLWLVPLRNCLCQLLNHPDPLIQQRTLNLFKNMLSTHSIRIELAKMGPFPIDSMEGRDLNRLLLPDEGASFSLSESISHFLEFEEFDKSHRIQSLQTLQLQLRNLREEKDILLGELADSMGFTEDARSSLIHRLMCDLLKILETQNGSESQVRVLVARCLGEIGPVNLHTHSLEPRPEFQTNFLDLFDSYLSVIVKADIPYINNTDTQVSCAAIQVLKALIPTPQERKLTVDNLGHYHKLLEPFRTSQSSQTPFVFQVNVKTFENKMSNDDLWSMSTSFSDWIKDIVISLLSCLTSASTYLALKNLCSLESEFAAVCFPILVHEILRRHFNDRPRYILSERFQVFFHKYAEKGSGSCAESSQSSMSSNHDFIPYRHKSSLMTLINVINHLRNQKLDKNEDKCSWRRHFWLKDLDYLEVAQAALECSAYFSAILFCDVWAQNLRKTDGELHEQSAQYEGESLLNLITEKFPENGVKCKQILFESYKNLGEKDALYGCNDIGSTQGQLQMMVQEQNYFKAIGIMDSNMGTLSISKEFADLMLQSGLFSTLLTHLKLRSSLTNPSMHLENVQYECLWRLEQWGPVEADHKSSEEDPENFRLHHYNALSSLSQELSPRFPMDLTLARQSMIGALRLKNRESSASLYQSLGRLALITELEEFQSLVKQDGMAPIIDTDHLTSKFECKHFSDKEPILLQRCLAIQKLRQPMDRNIEPLVQASMVYLDDTIDEGAFQLSLDRLKKLETILVIGQDDQLRNEVVLKKAKAFWQASERKMAISMMEQLVVKLRGADLKSRNRLQNADEGLLPECLLTLGKWYCSEKSQSPNSVDTVFSEALTYYERSKANHEQRAEAFITMAKFSDDQYQKRLEYTESKDFENKQIQRQRISESVKDLVNIKTARGNADVTKSRVIFDRSAKNDALEESSILKETHRFLESAVINYGQALAISGQSQDTPVYRFISLWFNNAANEKVNKIVESLLNHLPTYKFIPMVYQLAARLSSTKSKFQTLLFEMLVRCVRDHPYHAIPVLLALVNANKDSETPNKSGPNDADKINVSSEVLNKGQSKRDPRGADIGQIITKMNMLCVALIEFAYHPNQSQLPVACKIQKLPDLTRIPILTTTIPVREDRNYKNKFVGIQKQGTNFSNPGGITAPKKISCLGTDGRKYTQLLKGKDDLRQDAVMQQVFSYLNILLKSNRSTRQKRLRMRQYKVVPLSQRSGILEWCENTMPLRDYLSKAHTRYYPKDMKLDTIRNEIKKLCDNRESDANKRARFLELSKAYHPVFRYFFYENFPDPSVHFERRLAFTRSMAAASMIGYILGLGDRHLQNILIDCTTAEIIHIDFGVAFEQGKILPTPEKVPFRLTRDLVDGFGPCGVEGSFKRCCEETLGVLRENKEGILTILEVLIHDPLYQWSLTPERVFRIYGENVQRPGTNGGQSNASTVSKASGERNQMAEMALHRVRQKLNGLEEGNYLSITGQVNGLIQQARDAQNLSLIFHGWGAML</sequence>
<feature type="domain" description="FAT" evidence="16">
    <location>
        <begin position="1883"/>
        <end position="2497"/>
    </location>
</feature>
<dbReference type="SUPFAM" id="SSF56112">
    <property type="entry name" value="Protein kinase-like (PK-like)"/>
    <property type="match status" value="1"/>
</dbReference>
<evidence type="ECO:0000259" key="16">
    <source>
        <dbReference type="PROSITE" id="PS51189"/>
    </source>
</evidence>
<dbReference type="SMART" id="SM01343">
    <property type="entry name" value="FATC"/>
    <property type="match status" value="1"/>
</dbReference>
<keyword evidence="19" id="KW-1185">Reference proteome</keyword>
<reference evidence="18 19" key="1">
    <citation type="journal article" date="2018" name="Nat. Ecol. Evol.">
        <title>Genomic signatures of mitonuclear coevolution across populations of Tigriopus californicus.</title>
        <authorList>
            <person name="Barreto F.S."/>
            <person name="Watson E.T."/>
            <person name="Lima T.G."/>
            <person name="Willett C.S."/>
            <person name="Edmands S."/>
            <person name="Li W."/>
            <person name="Burton R.S."/>
        </authorList>
    </citation>
    <scope>NUCLEOTIDE SEQUENCE [LARGE SCALE GENOMIC DNA]</scope>
    <source>
        <strain evidence="18 19">San Diego</strain>
    </source>
</reference>
<keyword evidence="7" id="KW-0418">Kinase</keyword>
<keyword evidence="10" id="KW-0131">Cell cycle</keyword>
<dbReference type="PROSITE" id="PS50290">
    <property type="entry name" value="PI3_4_KINASE_3"/>
    <property type="match status" value="1"/>
</dbReference>
<dbReference type="Proteomes" id="UP000318571">
    <property type="component" value="Chromosome 9"/>
</dbReference>
<dbReference type="InterPro" id="IPR016024">
    <property type="entry name" value="ARM-type_fold"/>
</dbReference>
<dbReference type="InterPro" id="IPR003151">
    <property type="entry name" value="PIK-rel_kinase_FAT"/>
</dbReference>
<dbReference type="Pfam" id="PF02259">
    <property type="entry name" value="FAT"/>
    <property type="match status" value="1"/>
</dbReference>
<dbReference type="InterPro" id="IPR000403">
    <property type="entry name" value="PI3/4_kinase_cat_dom"/>
</dbReference>
<dbReference type="PROSITE" id="PS00915">
    <property type="entry name" value="PI3_4_KINASE_1"/>
    <property type="match status" value="1"/>
</dbReference>
<dbReference type="SUPFAM" id="SSF48371">
    <property type="entry name" value="ARM repeat"/>
    <property type="match status" value="2"/>
</dbReference>
<keyword evidence="9" id="KW-0539">Nucleus</keyword>
<dbReference type="GO" id="GO:0004674">
    <property type="term" value="F:protein serine/threonine kinase activity"/>
    <property type="evidence" value="ECO:0007669"/>
    <property type="project" value="UniProtKB-KW"/>
</dbReference>
<proteinExistence type="predicted"/>
<evidence type="ECO:0000256" key="7">
    <source>
        <dbReference type="ARBA" id="ARBA00022777"/>
    </source>
</evidence>
<keyword evidence="8" id="KW-0067">ATP-binding</keyword>
<evidence type="ECO:0000256" key="10">
    <source>
        <dbReference type="ARBA" id="ARBA00023306"/>
    </source>
</evidence>
<accession>A0A553P0G4</accession>
<evidence type="ECO:0000259" key="15">
    <source>
        <dbReference type="PROSITE" id="PS50290"/>
    </source>
</evidence>
<dbReference type="InterPro" id="IPR011009">
    <property type="entry name" value="Kinase-like_dom_sf"/>
</dbReference>
<comment type="catalytic activity">
    <reaction evidence="11">
        <text>L-threonyl-[protein] + ATP = O-phospho-L-threonyl-[protein] + ADP + H(+)</text>
        <dbReference type="Rhea" id="RHEA:46608"/>
        <dbReference type="Rhea" id="RHEA-COMP:11060"/>
        <dbReference type="Rhea" id="RHEA-COMP:11605"/>
        <dbReference type="ChEBI" id="CHEBI:15378"/>
        <dbReference type="ChEBI" id="CHEBI:30013"/>
        <dbReference type="ChEBI" id="CHEBI:30616"/>
        <dbReference type="ChEBI" id="CHEBI:61977"/>
        <dbReference type="ChEBI" id="CHEBI:456216"/>
        <dbReference type="EC" id="2.7.11.1"/>
    </reaction>
</comment>
<feature type="domain" description="FATC" evidence="17">
    <location>
        <begin position="2933"/>
        <end position="2965"/>
    </location>
</feature>
<dbReference type="PROSITE" id="PS00916">
    <property type="entry name" value="PI3_4_KINASE_2"/>
    <property type="match status" value="1"/>
</dbReference>
<evidence type="ECO:0000256" key="1">
    <source>
        <dbReference type="ARBA" id="ARBA00004123"/>
    </source>
</evidence>
<evidence type="ECO:0000313" key="19">
    <source>
        <dbReference type="Proteomes" id="UP000318571"/>
    </source>
</evidence>
<dbReference type="Gene3D" id="1.10.1070.11">
    <property type="entry name" value="Phosphatidylinositol 3-/4-kinase, catalytic domain"/>
    <property type="match status" value="1"/>
</dbReference>
<evidence type="ECO:0000256" key="14">
    <source>
        <dbReference type="SAM" id="MobiDB-lite"/>
    </source>
</evidence>
<protein>
    <recommendedName>
        <fullName evidence="13">Serine/threonine-protein kinase ATM</fullName>
        <ecNumber evidence="2">2.7.11.1</ecNumber>
    </recommendedName>
</protein>
<dbReference type="Pfam" id="PF02260">
    <property type="entry name" value="FATC"/>
    <property type="match status" value="1"/>
</dbReference>
<evidence type="ECO:0000256" key="13">
    <source>
        <dbReference type="ARBA" id="ARBA00073111"/>
    </source>
</evidence>
<dbReference type="STRING" id="6832.A0A553P0G4"/>
<evidence type="ECO:0000313" key="18">
    <source>
        <dbReference type="EMBL" id="TRY71179.1"/>
    </source>
</evidence>
<dbReference type="GO" id="GO:0005524">
    <property type="term" value="F:ATP binding"/>
    <property type="evidence" value="ECO:0007669"/>
    <property type="project" value="UniProtKB-KW"/>
</dbReference>
<dbReference type="CDD" id="cd05171">
    <property type="entry name" value="PIKKc_ATM"/>
    <property type="match status" value="1"/>
</dbReference>
<dbReference type="InterPro" id="IPR036940">
    <property type="entry name" value="PI3/4_kinase_cat_sf"/>
</dbReference>
<comment type="catalytic activity">
    <reaction evidence="12">
        <text>L-seryl-[protein] + ATP = O-phospho-L-seryl-[protein] + ADP + H(+)</text>
        <dbReference type="Rhea" id="RHEA:17989"/>
        <dbReference type="Rhea" id="RHEA-COMP:9863"/>
        <dbReference type="Rhea" id="RHEA-COMP:11604"/>
        <dbReference type="ChEBI" id="CHEBI:15378"/>
        <dbReference type="ChEBI" id="CHEBI:29999"/>
        <dbReference type="ChEBI" id="CHEBI:30616"/>
        <dbReference type="ChEBI" id="CHEBI:83421"/>
        <dbReference type="ChEBI" id="CHEBI:456216"/>
        <dbReference type="EC" id="2.7.11.1"/>
    </reaction>
</comment>
<dbReference type="PROSITE" id="PS51189">
    <property type="entry name" value="FAT"/>
    <property type="match status" value="1"/>
</dbReference>
<dbReference type="Pfam" id="PF00454">
    <property type="entry name" value="PI3_PI4_kinase"/>
    <property type="match status" value="1"/>
</dbReference>
<dbReference type="InterPro" id="IPR044107">
    <property type="entry name" value="PIKKc_ATM"/>
</dbReference>
<feature type="region of interest" description="Disordered" evidence="14">
    <location>
        <begin position="817"/>
        <end position="852"/>
    </location>
</feature>
<dbReference type="GO" id="GO:0005634">
    <property type="term" value="C:nucleus"/>
    <property type="evidence" value="ECO:0007669"/>
    <property type="project" value="UniProtKB-SubCell"/>
</dbReference>
<dbReference type="PROSITE" id="PS51190">
    <property type="entry name" value="FATC"/>
    <property type="match status" value="1"/>
</dbReference>
<dbReference type="EC" id="2.7.11.1" evidence="2"/>
<evidence type="ECO:0000256" key="5">
    <source>
        <dbReference type="ARBA" id="ARBA00022741"/>
    </source>
</evidence>
<dbReference type="SMART" id="SM00146">
    <property type="entry name" value="PI3Kc"/>
    <property type="match status" value="1"/>
</dbReference>
<feature type="compositionally biased region" description="Acidic residues" evidence="14">
    <location>
        <begin position="831"/>
        <end position="844"/>
    </location>
</feature>
<gene>
    <name evidence="18" type="ORF">TCAL_12356</name>
</gene>
<evidence type="ECO:0000256" key="9">
    <source>
        <dbReference type="ARBA" id="ARBA00023242"/>
    </source>
</evidence>
<feature type="domain" description="PI3K/PI4K catalytic" evidence="15">
    <location>
        <begin position="2602"/>
        <end position="2916"/>
    </location>
</feature>
<name>A0A553P0G4_TIGCA</name>
<comment type="caution">
    <text evidence="18">The sequence shown here is derived from an EMBL/GenBank/DDBJ whole genome shotgun (WGS) entry which is preliminary data.</text>
</comment>
<comment type="subcellular location">
    <subcellularLocation>
        <location evidence="1">Nucleus</location>
    </subcellularLocation>
</comment>
<evidence type="ECO:0000256" key="2">
    <source>
        <dbReference type="ARBA" id="ARBA00012513"/>
    </source>
</evidence>
<organism evidence="18 19">
    <name type="scientific">Tigriopus californicus</name>
    <name type="common">Marine copepod</name>
    <dbReference type="NCBI Taxonomy" id="6832"/>
    <lineage>
        <taxon>Eukaryota</taxon>
        <taxon>Metazoa</taxon>
        <taxon>Ecdysozoa</taxon>
        <taxon>Arthropoda</taxon>
        <taxon>Crustacea</taxon>
        <taxon>Multicrustacea</taxon>
        <taxon>Hexanauplia</taxon>
        <taxon>Copepoda</taxon>
        <taxon>Harpacticoida</taxon>
        <taxon>Harpacticidae</taxon>
        <taxon>Tigriopus</taxon>
    </lineage>
</organism>
<dbReference type="InterPro" id="IPR003152">
    <property type="entry name" value="FATC_dom"/>
</dbReference>
<evidence type="ECO:0000256" key="8">
    <source>
        <dbReference type="ARBA" id="ARBA00022840"/>
    </source>
</evidence>
<dbReference type="InterPro" id="IPR014009">
    <property type="entry name" value="PIK_FAT"/>
</dbReference>
<dbReference type="InterPro" id="IPR038980">
    <property type="entry name" value="ATM_plant"/>
</dbReference>
<keyword evidence="6" id="KW-0227">DNA damage</keyword>
<dbReference type="PANTHER" id="PTHR37079">
    <property type="entry name" value="SERINE/THREONINE-PROTEIN KINASE ATM"/>
    <property type="match status" value="1"/>
</dbReference>
<dbReference type="PANTHER" id="PTHR37079:SF4">
    <property type="entry name" value="SERINE_THREONINE-PROTEIN KINASE ATM"/>
    <property type="match status" value="1"/>
</dbReference>